<dbReference type="Pfam" id="PF09423">
    <property type="entry name" value="PhoD"/>
    <property type="match status" value="1"/>
</dbReference>
<dbReference type="EMBL" id="WIPH01000048">
    <property type="protein sequence ID" value="MQS00029.1"/>
    <property type="molecule type" value="Genomic_DNA"/>
</dbReference>
<dbReference type="PANTHER" id="PTHR43606">
    <property type="entry name" value="PHOSPHATASE, PUTATIVE (AFU_ORTHOLOGUE AFUA_6G08710)-RELATED"/>
    <property type="match status" value="1"/>
</dbReference>
<reference evidence="3 4" key="1">
    <citation type="submission" date="2019-10" db="EMBL/GenBank/DDBJ databases">
        <title>Gluconobacter aidae sp. nov., a novel species of acetic acid bacteria isolated in Thailand.</title>
        <authorList>
            <person name="Yukphan P."/>
            <person name="Charoenyingcharoen P."/>
            <person name="Malimas S."/>
            <person name="Muramatsu Y."/>
            <person name="Nakagawa Y."/>
            <person name="Tanasupawat S."/>
            <person name="Yamada Y."/>
        </authorList>
    </citation>
    <scope>NUCLEOTIDE SEQUENCE [LARGE SCALE GENOMIC DNA]</scope>
    <source>
        <strain evidence="3 4">AC10</strain>
    </source>
</reference>
<dbReference type="CDD" id="cd07389">
    <property type="entry name" value="MPP_PhoD"/>
    <property type="match status" value="1"/>
</dbReference>
<comment type="caution">
    <text evidence="3">The sequence shown here is derived from an EMBL/GenBank/DDBJ whole genome shotgun (WGS) entry which is preliminary data.</text>
</comment>
<dbReference type="InterPro" id="IPR032093">
    <property type="entry name" value="PhoD_N"/>
</dbReference>
<evidence type="ECO:0000259" key="1">
    <source>
        <dbReference type="Pfam" id="PF09423"/>
    </source>
</evidence>
<keyword evidence="4" id="KW-1185">Reference proteome</keyword>
<gene>
    <name evidence="3" type="ORF">GFJ39_12705</name>
</gene>
<accession>A0A7X1SSC7</accession>
<dbReference type="Pfam" id="PF16655">
    <property type="entry name" value="PhoD_N"/>
    <property type="match status" value="1"/>
</dbReference>
<evidence type="ECO:0000313" key="3">
    <source>
        <dbReference type="EMBL" id="MQS00029.1"/>
    </source>
</evidence>
<organism evidence="3 4">
    <name type="scientific">Gluconobacter aidae</name>
    <dbReference type="NCBI Taxonomy" id="2662454"/>
    <lineage>
        <taxon>Bacteria</taxon>
        <taxon>Pseudomonadati</taxon>
        <taxon>Pseudomonadota</taxon>
        <taxon>Alphaproteobacteria</taxon>
        <taxon>Acetobacterales</taxon>
        <taxon>Acetobacteraceae</taxon>
        <taxon>Gluconobacter</taxon>
    </lineage>
</organism>
<dbReference type="InterPro" id="IPR018946">
    <property type="entry name" value="PhoD-like_MPP"/>
</dbReference>
<dbReference type="AlphaFoldDB" id="A0A7X1SSC7"/>
<dbReference type="SUPFAM" id="SSF56300">
    <property type="entry name" value="Metallo-dependent phosphatases"/>
    <property type="match status" value="1"/>
</dbReference>
<dbReference type="Proteomes" id="UP000432209">
    <property type="component" value="Unassembled WGS sequence"/>
</dbReference>
<dbReference type="PANTHER" id="PTHR43606:SF2">
    <property type="entry name" value="ALKALINE PHOSPHATASE FAMILY PROTEIN (AFU_ORTHOLOGUE AFUA_5G03860)"/>
    <property type="match status" value="1"/>
</dbReference>
<sequence length="573" mass="64350">MPLRGVGKTCLHVSTQRRVCVPRPLRARFRREPGSVGKKCCMVFMKRRSLLTGLGAGLLLSTRVRALRAAVPRDLEKNPSFKTSPFQLGVASGEPASDGLVLWTRLAPDPLEEAGGMEVLKPVLVNWEVSEDESFSKPVQSGQTLAHPELGHSVHVEVAGLKPDRPYWYRFHIAGYESPTGRGRTLPLPGAPLSRVRFAAAGCQHYEYGYYTAWRAIANEPIDFVFHYGDYIYEGPDSGDHLREIDGHKAHVLRRHVGPECYSLDEYRRRYAQYKMDPDLQAAHAATSWIVSFDDHEIDNNWAGDTDQDGTPPEIFRLRRASGLQAYYENMPLRATSIPDGSHMQLYRSFRFGDLMNMFVLDTRQYRSDQAYGDTNAAQGRDVWSPERTMMGARQEQWLFDGLGRSDAKWNLLAHQVMIMDLAHRKSAHSELTYSMDQWSGYLYSRKRLLDFIGTHCPGNVVNVTGDAHRHFAGDLLVEPGRGKPVSVEFLATSISSGADGLGDDDHFSRIVRSENPHLKATTDKRGYVLCDVGPQVWHADLKIIDRVMVRDGALSTYASFAVERGNPGLQEA</sequence>
<proteinExistence type="predicted"/>
<protein>
    <submittedName>
        <fullName evidence="3">Alkaline phosphatase</fullName>
    </submittedName>
</protein>
<dbReference type="InterPro" id="IPR038607">
    <property type="entry name" value="PhoD-like_sf"/>
</dbReference>
<feature type="domain" description="PhoD-like phosphatase metallophosphatase" evidence="1">
    <location>
        <begin position="198"/>
        <end position="542"/>
    </location>
</feature>
<evidence type="ECO:0000313" key="4">
    <source>
        <dbReference type="Proteomes" id="UP000432209"/>
    </source>
</evidence>
<evidence type="ECO:0000259" key="2">
    <source>
        <dbReference type="Pfam" id="PF16655"/>
    </source>
</evidence>
<feature type="domain" description="Phospholipase D N-terminal" evidence="2">
    <location>
        <begin position="88"/>
        <end position="185"/>
    </location>
</feature>
<dbReference type="InterPro" id="IPR052900">
    <property type="entry name" value="Phospholipid_Metab_Enz"/>
</dbReference>
<dbReference type="Gene3D" id="2.60.40.380">
    <property type="entry name" value="Purple acid phosphatase-like, N-terminal"/>
    <property type="match status" value="1"/>
</dbReference>
<name>A0A7X1SSC7_9PROT</name>
<dbReference type="Gene3D" id="3.60.21.70">
    <property type="entry name" value="PhoD-like phosphatase"/>
    <property type="match status" value="1"/>
</dbReference>
<dbReference type="InterPro" id="IPR029052">
    <property type="entry name" value="Metallo-depent_PP-like"/>
</dbReference>